<keyword evidence="2" id="KW-1185">Reference proteome</keyword>
<evidence type="ECO:0000313" key="2">
    <source>
        <dbReference type="Proteomes" id="UP000023152"/>
    </source>
</evidence>
<gene>
    <name evidence="1" type="ORF">RFI_09638</name>
</gene>
<protein>
    <submittedName>
        <fullName evidence="1">Uncharacterized protein</fullName>
    </submittedName>
</protein>
<name>X6NNC4_RETFI</name>
<feature type="non-terminal residue" evidence="1">
    <location>
        <position position="389"/>
    </location>
</feature>
<dbReference type="Proteomes" id="UP000023152">
    <property type="component" value="Unassembled WGS sequence"/>
</dbReference>
<proteinExistence type="predicted"/>
<organism evidence="1 2">
    <name type="scientific">Reticulomyxa filosa</name>
    <dbReference type="NCBI Taxonomy" id="46433"/>
    <lineage>
        <taxon>Eukaryota</taxon>
        <taxon>Sar</taxon>
        <taxon>Rhizaria</taxon>
        <taxon>Retaria</taxon>
        <taxon>Foraminifera</taxon>
        <taxon>Monothalamids</taxon>
        <taxon>Reticulomyxidae</taxon>
        <taxon>Reticulomyxa</taxon>
    </lineage>
</organism>
<evidence type="ECO:0000313" key="1">
    <source>
        <dbReference type="EMBL" id="ETO27491.1"/>
    </source>
</evidence>
<reference evidence="1 2" key="1">
    <citation type="journal article" date="2013" name="Curr. Biol.">
        <title>The Genome of the Foraminiferan Reticulomyxa filosa.</title>
        <authorList>
            <person name="Glockner G."/>
            <person name="Hulsmann N."/>
            <person name="Schleicher M."/>
            <person name="Noegel A.A."/>
            <person name="Eichinger L."/>
            <person name="Gallinger C."/>
            <person name="Pawlowski J."/>
            <person name="Sierra R."/>
            <person name="Euteneuer U."/>
            <person name="Pillet L."/>
            <person name="Moustafa A."/>
            <person name="Platzer M."/>
            <person name="Groth M."/>
            <person name="Szafranski K."/>
            <person name="Schliwa M."/>
        </authorList>
    </citation>
    <scope>NUCLEOTIDE SEQUENCE [LARGE SCALE GENOMIC DNA]</scope>
</reference>
<comment type="caution">
    <text evidence="1">The sequence shown here is derived from an EMBL/GenBank/DDBJ whole genome shotgun (WGS) entry which is preliminary data.</text>
</comment>
<dbReference type="EMBL" id="ASPP01007223">
    <property type="protein sequence ID" value="ETO27491.1"/>
    <property type="molecule type" value="Genomic_DNA"/>
</dbReference>
<sequence length="389" mass="43876">MWINYPIRSTEQIRATLSQNGTLSVTDETASRQVVVAERQKQAKKAELDEGLSWEKYVSHLPGKQQSNIHYLSQTIRKQYQSYVSCVSTQLLKESSSDKELGEALLVVLRGVYYIYKAQSDVYQKQAEKEKAQKSQKGPNVVTITYAEDDASASNGNLPQKMWKQMQKTKTQIEQEWNALYHKGMLLLLFLQGYVINATDALMTTQETSTIVATFGNDQFIKQYPLTRTSDVQWLENITSTDLANASFHQLCTHFAKQNDTWIDHIKDVDVENDTLALASKILLPEAKDNATGWKDEFADQDYKQALEQAGATSSTKSFADQVVVDQRFNKDKDKDKDKLGFDWVKEKVELLALSSFADDSAVDQGHAITDPDATAIQICDLLQNSSIT</sequence>
<dbReference type="AlphaFoldDB" id="X6NNC4"/>
<accession>X6NNC4</accession>